<evidence type="ECO:0000313" key="2">
    <source>
        <dbReference type="EMBL" id="KAK0403273.1"/>
    </source>
</evidence>
<keyword evidence="1" id="KW-0732">Signal</keyword>
<evidence type="ECO:0000256" key="1">
    <source>
        <dbReference type="SAM" id="SignalP"/>
    </source>
</evidence>
<feature type="signal peptide" evidence="1">
    <location>
        <begin position="1"/>
        <end position="16"/>
    </location>
</feature>
<dbReference type="AlphaFoldDB" id="A0AA39HEE0"/>
<dbReference type="EMBL" id="JAUCMV010000004">
    <property type="protein sequence ID" value="KAK0403273.1"/>
    <property type="molecule type" value="Genomic_DNA"/>
</dbReference>
<feature type="chain" id="PRO_5041219292" description="WAP domain-containing protein" evidence="1">
    <location>
        <begin position="17"/>
        <end position="88"/>
    </location>
</feature>
<accession>A0AA39HEE0</accession>
<reference evidence="2" key="1">
    <citation type="submission" date="2023-06" db="EMBL/GenBank/DDBJ databases">
        <title>Genomic analysis of the entomopathogenic nematode Steinernema hermaphroditum.</title>
        <authorList>
            <person name="Schwarz E.M."/>
            <person name="Heppert J.K."/>
            <person name="Baniya A."/>
            <person name="Schwartz H.T."/>
            <person name="Tan C.-H."/>
            <person name="Antoshechkin I."/>
            <person name="Sternberg P.W."/>
            <person name="Goodrich-Blair H."/>
            <person name="Dillman A.R."/>
        </authorList>
    </citation>
    <scope>NUCLEOTIDE SEQUENCE</scope>
    <source>
        <strain evidence="2">PS9179</strain>
        <tissue evidence="2">Whole animal</tissue>
    </source>
</reference>
<comment type="caution">
    <text evidence="2">The sequence shown here is derived from an EMBL/GenBank/DDBJ whole genome shotgun (WGS) entry which is preliminary data.</text>
</comment>
<protein>
    <recommendedName>
        <fullName evidence="4">WAP domain-containing protein</fullName>
    </recommendedName>
</protein>
<organism evidence="2 3">
    <name type="scientific">Steinernema hermaphroditum</name>
    <dbReference type="NCBI Taxonomy" id="289476"/>
    <lineage>
        <taxon>Eukaryota</taxon>
        <taxon>Metazoa</taxon>
        <taxon>Ecdysozoa</taxon>
        <taxon>Nematoda</taxon>
        <taxon>Chromadorea</taxon>
        <taxon>Rhabditida</taxon>
        <taxon>Tylenchina</taxon>
        <taxon>Panagrolaimomorpha</taxon>
        <taxon>Strongyloidoidea</taxon>
        <taxon>Steinernematidae</taxon>
        <taxon>Steinernema</taxon>
    </lineage>
</organism>
<dbReference type="Proteomes" id="UP001175271">
    <property type="component" value="Unassembled WGS sequence"/>
</dbReference>
<evidence type="ECO:0008006" key="4">
    <source>
        <dbReference type="Google" id="ProtNLM"/>
    </source>
</evidence>
<keyword evidence="3" id="KW-1185">Reference proteome</keyword>
<name>A0AA39HEE0_9BILA</name>
<evidence type="ECO:0000313" key="3">
    <source>
        <dbReference type="Proteomes" id="UP001175271"/>
    </source>
</evidence>
<gene>
    <name evidence="2" type="ORF">QR680_016828</name>
</gene>
<proteinExistence type="predicted"/>
<sequence length="88" mass="10068">MRVSLIFAALLISSSSQRFHRYGPCINNKYCPPKMFCSEASKECMAESDVVLPKNDTYGEKRFVDKDEFGEQRQSFLSTLTRGCKKES</sequence>